<evidence type="ECO:0000313" key="1">
    <source>
        <dbReference type="EMBL" id="NBJ93047.1"/>
    </source>
</evidence>
<accession>A0A9X5BG80</accession>
<name>A0A9X5BG80_9FIRM</name>
<dbReference type="AlphaFoldDB" id="A0A9X5BG80"/>
<reference evidence="1" key="1">
    <citation type="submission" date="2018-09" db="EMBL/GenBank/DDBJ databases">
        <title>Murine metabolic-syndrome-specific gut microbial biobank.</title>
        <authorList>
            <person name="Liu C."/>
        </authorList>
    </citation>
    <scope>NUCLEOTIDE SEQUENCE</scope>
    <source>
        <strain evidence="1">D42-62</strain>
    </source>
</reference>
<dbReference type="RefSeq" id="WP_160560127.1">
    <property type="nucleotide sequence ID" value="NZ_QZDT01000015.1"/>
</dbReference>
<sequence length="152" mass="16232">MRSKAPLALMEQMVMLLVFALASALCLQAFVKSDAISFKNGNRSKAALEAQNTAEAIQHCGGDLEHALAGAGELLGTVPKDGKIRISYDDDWAVTEKEGSFYLEAAGIPTDIPGLQKASVQVFDNNSMAGDDAKSGLLFAIEVAWIEEDINE</sequence>
<protein>
    <submittedName>
        <fullName evidence="1">Uncharacterized protein</fullName>
    </submittedName>
</protein>
<keyword evidence="2" id="KW-1185">Reference proteome</keyword>
<gene>
    <name evidence="1" type="ORF">D5281_10670</name>
</gene>
<organism evidence="1 2">
    <name type="scientific">Parablautia muri</name>
    <dbReference type="NCBI Taxonomy" id="2320879"/>
    <lineage>
        <taxon>Bacteria</taxon>
        <taxon>Bacillati</taxon>
        <taxon>Bacillota</taxon>
        <taxon>Clostridia</taxon>
        <taxon>Lachnospirales</taxon>
        <taxon>Lachnospiraceae</taxon>
        <taxon>Parablautia</taxon>
    </lineage>
</organism>
<evidence type="ECO:0000313" key="2">
    <source>
        <dbReference type="Proteomes" id="UP001154420"/>
    </source>
</evidence>
<dbReference type="OrthoDB" id="2083179at2"/>
<dbReference type="EMBL" id="QZDT01000015">
    <property type="protein sequence ID" value="NBJ93047.1"/>
    <property type="molecule type" value="Genomic_DNA"/>
</dbReference>
<dbReference type="Proteomes" id="UP001154420">
    <property type="component" value="Unassembled WGS sequence"/>
</dbReference>
<proteinExistence type="predicted"/>
<comment type="caution">
    <text evidence="1">The sequence shown here is derived from an EMBL/GenBank/DDBJ whole genome shotgun (WGS) entry which is preliminary data.</text>
</comment>